<evidence type="ECO:0000256" key="22">
    <source>
        <dbReference type="ARBA" id="ARBA00051516"/>
    </source>
</evidence>
<protein>
    <recommendedName>
        <fullName evidence="24">Self-sufficient cytochrome P450 monooxygenase CYP505E4</fullName>
        <ecNumber evidence="5">1.14.14.1</ecNumber>
        <ecNumber evidence="17">1.6.2.4</ecNumber>
    </recommendedName>
    <alternativeName>
        <fullName evidence="25">Bifunctional cytochrome P450/NADPH--P450 reductase CYP505E4</fullName>
    </alternativeName>
</protein>
<evidence type="ECO:0000256" key="15">
    <source>
        <dbReference type="ARBA" id="ARBA00023004"/>
    </source>
</evidence>
<comment type="catalytic activity">
    <reaction evidence="22">
        <text>dodecanoate + reduced [NADPH--hemoprotein reductase] + O2 = 5-hydroxydodecanoate + oxidized [NADPH--hemoprotein reductase] + H2O + H(+)</text>
        <dbReference type="Rhea" id="RHEA:76723"/>
        <dbReference type="Rhea" id="RHEA-COMP:11964"/>
        <dbReference type="Rhea" id="RHEA-COMP:11965"/>
        <dbReference type="ChEBI" id="CHEBI:15377"/>
        <dbReference type="ChEBI" id="CHEBI:15378"/>
        <dbReference type="ChEBI" id="CHEBI:15379"/>
        <dbReference type="ChEBI" id="CHEBI:18262"/>
        <dbReference type="ChEBI" id="CHEBI:57618"/>
        <dbReference type="ChEBI" id="CHEBI:58210"/>
        <dbReference type="ChEBI" id="CHEBI:195418"/>
    </reaction>
    <physiologicalReaction direction="left-to-right" evidence="22">
        <dbReference type="Rhea" id="RHEA:76724"/>
    </physiologicalReaction>
</comment>
<evidence type="ECO:0000256" key="14">
    <source>
        <dbReference type="ARBA" id="ARBA00023002"/>
    </source>
</evidence>
<evidence type="ECO:0000256" key="3">
    <source>
        <dbReference type="ARBA" id="ARBA00001974"/>
    </source>
</evidence>
<dbReference type="PANTHER" id="PTHR24303:SF31">
    <property type="entry name" value="CYTOCHROME P450 307A1-RELATED"/>
    <property type="match status" value="1"/>
</dbReference>
<comment type="cofactor">
    <cofactor evidence="2 26">
        <name>heme</name>
        <dbReference type="ChEBI" id="CHEBI:30413"/>
    </cofactor>
</comment>
<dbReference type="Proteomes" id="UP001149165">
    <property type="component" value="Unassembled WGS sequence"/>
</dbReference>
<dbReference type="OrthoDB" id="1470350at2759"/>
<evidence type="ECO:0000256" key="25">
    <source>
        <dbReference type="ARBA" id="ARBA00081991"/>
    </source>
</evidence>
<evidence type="ECO:0000256" key="20">
    <source>
        <dbReference type="ARBA" id="ARBA00050670"/>
    </source>
</evidence>
<comment type="cofactor">
    <cofactor evidence="1">
        <name>FMN</name>
        <dbReference type="ChEBI" id="CHEBI:58210"/>
    </cofactor>
</comment>
<name>A0A9W9K0U4_9EURO</name>
<keyword evidence="7 26" id="KW-0349">Heme</keyword>
<comment type="catalytic activity">
    <reaction evidence="23">
        <text>dodecan-1-ol + reduced [NADPH--hemoprotein reductase] + O2 = 1,6-dodecanediol + oxidized [NADPH--hemoprotein reductase] + H2O + H(+)</text>
        <dbReference type="Rhea" id="RHEA:76779"/>
        <dbReference type="Rhea" id="RHEA-COMP:11964"/>
        <dbReference type="Rhea" id="RHEA-COMP:11965"/>
        <dbReference type="ChEBI" id="CHEBI:15377"/>
        <dbReference type="ChEBI" id="CHEBI:15378"/>
        <dbReference type="ChEBI" id="CHEBI:15379"/>
        <dbReference type="ChEBI" id="CHEBI:28878"/>
        <dbReference type="ChEBI" id="CHEBI:57618"/>
        <dbReference type="ChEBI" id="CHEBI:58210"/>
        <dbReference type="ChEBI" id="CHEBI:195445"/>
    </reaction>
    <physiologicalReaction direction="left-to-right" evidence="23">
        <dbReference type="Rhea" id="RHEA:76780"/>
    </physiologicalReaction>
</comment>
<dbReference type="FunFam" id="1.10.630.10:FF:000040">
    <property type="entry name" value="Bifunctional cytochrome P450/NADPH--P450 reductase"/>
    <property type="match status" value="1"/>
</dbReference>
<accession>A0A9W9K0U4</accession>
<dbReference type="EC" id="1.6.2.4" evidence="17"/>
<reference evidence="27" key="1">
    <citation type="submission" date="2022-11" db="EMBL/GenBank/DDBJ databases">
        <authorList>
            <person name="Petersen C."/>
        </authorList>
    </citation>
    <scope>NUCLEOTIDE SEQUENCE</scope>
    <source>
        <strain evidence="27">IBT 30069</strain>
    </source>
</reference>
<comment type="similarity">
    <text evidence="4">In the N-terminal section; belongs to the cytochrome P450 family.</text>
</comment>
<dbReference type="InterPro" id="IPR036396">
    <property type="entry name" value="Cyt_P450_sf"/>
</dbReference>
<evidence type="ECO:0000256" key="26">
    <source>
        <dbReference type="PIRSR" id="PIRSR602401-1"/>
    </source>
</evidence>
<keyword evidence="11" id="KW-0274">FAD</keyword>
<evidence type="ECO:0000256" key="9">
    <source>
        <dbReference type="ARBA" id="ARBA00022643"/>
    </source>
</evidence>
<comment type="catalytic activity">
    <reaction evidence="19">
        <text>2 oxidized [cytochrome P450] + NADPH = 2 reduced [cytochrome P450] + NADP(+) + H(+)</text>
        <dbReference type="Rhea" id="RHEA:24040"/>
        <dbReference type="Rhea" id="RHEA-COMP:14627"/>
        <dbReference type="Rhea" id="RHEA-COMP:14628"/>
        <dbReference type="ChEBI" id="CHEBI:15378"/>
        <dbReference type="ChEBI" id="CHEBI:55376"/>
        <dbReference type="ChEBI" id="CHEBI:57783"/>
        <dbReference type="ChEBI" id="CHEBI:58349"/>
        <dbReference type="ChEBI" id="CHEBI:60344"/>
        <dbReference type="EC" id="1.6.2.4"/>
    </reaction>
</comment>
<keyword evidence="8" id="KW-0285">Flavoprotein</keyword>
<feature type="binding site" description="axial binding residue" evidence="26">
    <location>
        <position position="408"/>
    </location>
    <ligand>
        <name>heme</name>
        <dbReference type="ChEBI" id="CHEBI:30413"/>
    </ligand>
    <ligandPart>
        <name>Fe</name>
        <dbReference type="ChEBI" id="CHEBI:18248"/>
    </ligandPart>
</feature>
<proteinExistence type="inferred from homology"/>
<evidence type="ECO:0000256" key="5">
    <source>
        <dbReference type="ARBA" id="ARBA00012109"/>
    </source>
</evidence>
<dbReference type="EC" id="1.14.14.1" evidence="5"/>
<comment type="catalytic activity">
    <reaction evidence="18">
        <text>an organic molecule + reduced [NADPH--hemoprotein reductase] + O2 = an alcohol + oxidized [NADPH--hemoprotein reductase] + H2O + H(+)</text>
        <dbReference type="Rhea" id="RHEA:17149"/>
        <dbReference type="Rhea" id="RHEA-COMP:11964"/>
        <dbReference type="Rhea" id="RHEA-COMP:11965"/>
        <dbReference type="ChEBI" id="CHEBI:15377"/>
        <dbReference type="ChEBI" id="CHEBI:15378"/>
        <dbReference type="ChEBI" id="CHEBI:15379"/>
        <dbReference type="ChEBI" id="CHEBI:30879"/>
        <dbReference type="ChEBI" id="CHEBI:57618"/>
        <dbReference type="ChEBI" id="CHEBI:58210"/>
        <dbReference type="ChEBI" id="CHEBI:142491"/>
        <dbReference type="EC" id="1.14.14.1"/>
    </reaction>
</comment>
<evidence type="ECO:0000256" key="16">
    <source>
        <dbReference type="ARBA" id="ARBA00023033"/>
    </source>
</evidence>
<keyword evidence="28" id="KW-1185">Reference proteome</keyword>
<dbReference type="Gene3D" id="1.10.630.10">
    <property type="entry name" value="Cytochrome P450"/>
    <property type="match status" value="1"/>
</dbReference>
<evidence type="ECO:0000256" key="13">
    <source>
        <dbReference type="ARBA" id="ARBA00022982"/>
    </source>
</evidence>
<evidence type="ECO:0000256" key="8">
    <source>
        <dbReference type="ARBA" id="ARBA00022630"/>
    </source>
</evidence>
<evidence type="ECO:0000256" key="10">
    <source>
        <dbReference type="ARBA" id="ARBA00022723"/>
    </source>
</evidence>
<sequence length="462" mass="52525">MSSEIAQKIPNPPGVPILGNIFDVNPNETWNSLIKLSQQYGPIFKINVLGKQLVFISNVELLEEICDERRFRKLVTGPIVEMRQLAHNCLFTAYHNEDIWGVSHRIMAPYVTKAGTDRGFEDMAKVIPDLLSKWTSGTKKKVLFTSDLDRLLMASVMQCFYNQRIEILEGPEHPLIHAWESITLEAMKRPTRPAFLNKLFYESGFQKNIKLMRDYAEDIVKSRKDNPSQARDDLLNALLNNTDSKTGEKLNHSQVIDETVTMFIGAATSPNLVSFALYYLVKNPEKLKKARAEIHTVVGPNGNIQLEHFSELKYCEAIIRESLRLSATAPGFNIEPILTESKDTVLLAGGKYEIPHNQGMISILHTVNRDPKVFEDPEAFLPERVIGEKWDQLPKGAKRNFGNGKRECYGTMWAWRWSIFVLASIVKDVDFEFEDPDYALDTNGAFSVKPLNFYGLVTPRNT</sequence>
<dbReference type="GO" id="GO:0005506">
    <property type="term" value="F:iron ion binding"/>
    <property type="evidence" value="ECO:0007669"/>
    <property type="project" value="InterPro"/>
</dbReference>
<comment type="catalytic activity">
    <reaction evidence="20">
        <text>dodecan-1-ol + reduced [NADPH--hemoprotein reductase] + O2 = 1,5-dodecanediol + oxidized [NADPH--hemoprotein reductase] + H2O + H(+)</text>
        <dbReference type="Rhea" id="RHEA:76759"/>
        <dbReference type="Rhea" id="RHEA-COMP:11964"/>
        <dbReference type="Rhea" id="RHEA-COMP:11965"/>
        <dbReference type="ChEBI" id="CHEBI:15377"/>
        <dbReference type="ChEBI" id="CHEBI:15378"/>
        <dbReference type="ChEBI" id="CHEBI:15379"/>
        <dbReference type="ChEBI" id="CHEBI:28878"/>
        <dbReference type="ChEBI" id="CHEBI:57618"/>
        <dbReference type="ChEBI" id="CHEBI:58210"/>
        <dbReference type="ChEBI" id="CHEBI:195414"/>
    </reaction>
    <physiologicalReaction direction="left-to-right" evidence="20">
        <dbReference type="Rhea" id="RHEA:76760"/>
    </physiologicalReaction>
</comment>
<evidence type="ECO:0000256" key="6">
    <source>
        <dbReference type="ARBA" id="ARBA00022448"/>
    </source>
</evidence>
<evidence type="ECO:0000313" key="28">
    <source>
        <dbReference type="Proteomes" id="UP001149165"/>
    </source>
</evidence>
<keyword evidence="12" id="KW-0521">NADP</keyword>
<dbReference type="GO" id="GO:0016712">
    <property type="term" value="F:oxidoreductase activity, acting on paired donors, with incorporation or reduction of molecular oxygen, reduced flavin or flavoprotein as one donor, and incorporation of one atom of oxygen"/>
    <property type="evidence" value="ECO:0007669"/>
    <property type="project" value="UniProtKB-EC"/>
</dbReference>
<organism evidence="27 28">
    <name type="scientific">Penicillium angulare</name>
    <dbReference type="NCBI Taxonomy" id="116970"/>
    <lineage>
        <taxon>Eukaryota</taxon>
        <taxon>Fungi</taxon>
        <taxon>Dikarya</taxon>
        <taxon>Ascomycota</taxon>
        <taxon>Pezizomycotina</taxon>
        <taxon>Eurotiomycetes</taxon>
        <taxon>Eurotiomycetidae</taxon>
        <taxon>Eurotiales</taxon>
        <taxon>Aspergillaceae</taxon>
        <taxon>Penicillium</taxon>
    </lineage>
</organism>
<keyword evidence="6" id="KW-0813">Transport</keyword>
<evidence type="ECO:0000256" key="12">
    <source>
        <dbReference type="ARBA" id="ARBA00022857"/>
    </source>
</evidence>
<keyword evidence="10 26" id="KW-0479">Metal-binding</keyword>
<dbReference type="SUPFAM" id="SSF48264">
    <property type="entry name" value="Cytochrome P450"/>
    <property type="match status" value="1"/>
</dbReference>
<dbReference type="PANTHER" id="PTHR24303">
    <property type="entry name" value="HEME-BINDING MONOOXYGENASE FAMILY"/>
    <property type="match status" value="1"/>
</dbReference>
<dbReference type="EMBL" id="JAPQKH010000007">
    <property type="protein sequence ID" value="KAJ5088531.1"/>
    <property type="molecule type" value="Genomic_DNA"/>
</dbReference>
<comment type="caution">
    <text evidence="27">The sequence shown here is derived from an EMBL/GenBank/DDBJ whole genome shotgun (WGS) entry which is preliminary data.</text>
</comment>
<evidence type="ECO:0000256" key="19">
    <source>
        <dbReference type="ARBA" id="ARBA00049342"/>
    </source>
</evidence>
<evidence type="ECO:0000256" key="21">
    <source>
        <dbReference type="ARBA" id="ARBA00050725"/>
    </source>
</evidence>
<evidence type="ECO:0000256" key="24">
    <source>
        <dbReference type="ARBA" id="ARBA00069187"/>
    </source>
</evidence>
<comment type="cofactor">
    <cofactor evidence="3">
        <name>FAD</name>
        <dbReference type="ChEBI" id="CHEBI:57692"/>
    </cofactor>
</comment>
<gene>
    <name evidence="27" type="ORF">N7456_012147</name>
</gene>
<evidence type="ECO:0000256" key="18">
    <source>
        <dbReference type="ARBA" id="ARBA00047827"/>
    </source>
</evidence>
<dbReference type="GO" id="GO:0043386">
    <property type="term" value="P:mycotoxin biosynthetic process"/>
    <property type="evidence" value="ECO:0007669"/>
    <property type="project" value="UniProtKB-ARBA"/>
</dbReference>
<comment type="catalytic activity">
    <reaction evidence="21">
        <text>dodecan-1-ol + reduced [NADPH--hemoprotein reductase] + O2 = 1,4-dodecanediol + oxidized [NADPH--hemoprotein reductase] + H2O + H(+)</text>
        <dbReference type="Rhea" id="RHEA:76763"/>
        <dbReference type="Rhea" id="RHEA-COMP:11964"/>
        <dbReference type="Rhea" id="RHEA-COMP:11965"/>
        <dbReference type="ChEBI" id="CHEBI:15377"/>
        <dbReference type="ChEBI" id="CHEBI:15378"/>
        <dbReference type="ChEBI" id="CHEBI:15379"/>
        <dbReference type="ChEBI" id="CHEBI:28878"/>
        <dbReference type="ChEBI" id="CHEBI:57618"/>
        <dbReference type="ChEBI" id="CHEBI:58210"/>
        <dbReference type="ChEBI" id="CHEBI:195422"/>
    </reaction>
    <physiologicalReaction direction="left-to-right" evidence="21">
        <dbReference type="Rhea" id="RHEA:76764"/>
    </physiologicalReaction>
</comment>
<dbReference type="InterPro" id="IPR002401">
    <property type="entry name" value="Cyt_P450_E_grp-I"/>
</dbReference>
<keyword evidence="14" id="KW-0560">Oxidoreductase</keyword>
<dbReference type="Pfam" id="PF00067">
    <property type="entry name" value="p450"/>
    <property type="match status" value="1"/>
</dbReference>
<dbReference type="InterPro" id="IPR001128">
    <property type="entry name" value="Cyt_P450"/>
</dbReference>
<keyword evidence="13" id="KW-0249">Electron transport</keyword>
<evidence type="ECO:0000256" key="23">
    <source>
        <dbReference type="ARBA" id="ARBA00052652"/>
    </source>
</evidence>
<reference evidence="27" key="2">
    <citation type="journal article" date="2023" name="IMA Fungus">
        <title>Comparative genomic study of the Penicillium genus elucidates a diverse pangenome and 15 lateral gene transfer events.</title>
        <authorList>
            <person name="Petersen C."/>
            <person name="Sorensen T."/>
            <person name="Nielsen M.R."/>
            <person name="Sondergaard T.E."/>
            <person name="Sorensen J.L."/>
            <person name="Fitzpatrick D.A."/>
            <person name="Frisvad J.C."/>
            <person name="Nielsen K.L."/>
        </authorList>
    </citation>
    <scope>NUCLEOTIDE SEQUENCE</scope>
    <source>
        <strain evidence="27">IBT 30069</strain>
    </source>
</reference>
<keyword evidence="16" id="KW-0503">Monooxygenase</keyword>
<dbReference type="GO" id="GO:0003958">
    <property type="term" value="F:NADPH-hemoprotein reductase activity"/>
    <property type="evidence" value="ECO:0007669"/>
    <property type="project" value="UniProtKB-EC"/>
</dbReference>
<dbReference type="PRINTS" id="PR00463">
    <property type="entry name" value="EP450I"/>
</dbReference>
<evidence type="ECO:0000256" key="2">
    <source>
        <dbReference type="ARBA" id="ARBA00001971"/>
    </source>
</evidence>
<dbReference type="GO" id="GO:0020037">
    <property type="term" value="F:heme binding"/>
    <property type="evidence" value="ECO:0007669"/>
    <property type="project" value="InterPro"/>
</dbReference>
<dbReference type="AlphaFoldDB" id="A0A9W9K0U4"/>
<evidence type="ECO:0000313" key="27">
    <source>
        <dbReference type="EMBL" id="KAJ5088531.1"/>
    </source>
</evidence>
<evidence type="ECO:0000256" key="7">
    <source>
        <dbReference type="ARBA" id="ARBA00022617"/>
    </source>
</evidence>
<evidence type="ECO:0000256" key="17">
    <source>
        <dbReference type="ARBA" id="ARBA00023797"/>
    </source>
</evidence>
<evidence type="ECO:0000256" key="1">
    <source>
        <dbReference type="ARBA" id="ARBA00001917"/>
    </source>
</evidence>
<keyword evidence="9" id="KW-0288">FMN</keyword>
<evidence type="ECO:0000256" key="4">
    <source>
        <dbReference type="ARBA" id="ARBA00010018"/>
    </source>
</evidence>
<evidence type="ECO:0000256" key="11">
    <source>
        <dbReference type="ARBA" id="ARBA00022827"/>
    </source>
</evidence>
<keyword evidence="15 26" id="KW-0408">Iron</keyword>